<dbReference type="GO" id="GO:0015074">
    <property type="term" value="P:DNA integration"/>
    <property type="evidence" value="ECO:0007669"/>
    <property type="project" value="InterPro"/>
</dbReference>
<proteinExistence type="predicted"/>
<dbReference type="EMBL" id="BARU01025461">
    <property type="protein sequence ID" value="GAH66709.1"/>
    <property type="molecule type" value="Genomic_DNA"/>
</dbReference>
<dbReference type="InterPro" id="IPR044068">
    <property type="entry name" value="CB"/>
</dbReference>
<comment type="caution">
    <text evidence="3">The sequence shown here is derived from an EMBL/GenBank/DDBJ whole genome shotgun (WGS) entry which is preliminary data.</text>
</comment>
<dbReference type="PROSITE" id="PS51900">
    <property type="entry name" value="CB"/>
    <property type="match status" value="1"/>
</dbReference>
<evidence type="ECO:0000259" key="2">
    <source>
        <dbReference type="PROSITE" id="PS51900"/>
    </source>
</evidence>
<dbReference type="Gene3D" id="1.10.150.130">
    <property type="match status" value="1"/>
</dbReference>
<dbReference type="GO" id="GO:0003677">
    <property type="term" value="F:DNA binding"/>
    <property type="evidence" value="ECO:0007669"/>
    <property type="project" value="UniProtKB-KW"/>
</dbReference>
<feature type="non-terminal residue" evidence="3">
    <location>
        <position position="64"/>
    </location>
</feature>
<evidence type="ECO:0000313" key="3">
    <source>
        <dbReference type="EMBL" id="GAH66709.1"/>
    </source>
</evidence>
<feature type="domain" description="Core-binding (CB)" evidence="2">
    <location>
        <begin position="3"/>
        <end position="64"/>
    </location>
</feature>
<dbReference type="InterPro" id="IPR010998">
    <property type="entry name" value="Integrase_recombinase_N"/>
</dbReference>
<dbReference type="Pfam" id="PF13495">
    <property type="entry name" value="Phage_int_SAM_4"/>
    <property type="match status" value="1"/>
</dbReference>
<gene>
    <name evidence="3" type="ORF">S03H2_41018</name>
</gene>
<name>X1IKR4_9ZZZZ</name>
<reference evidence="3" key="1">
    <citation type="journal article" date="2014" name="Front. Microbiol.">
        <title>High frequency of phylogenetically diverse reductive dehalogenase-homologous genes in deep subseafloor sedimentary metagenomes.</title>
        <authorList>
            <person name="Kawai M."/>
            <person name="Futagami T."/>
            <person name="Toyoda A."/>
            <person name="Takaki Y."/>
            <person name="Nishi S."/>
            <person name="Hori S."/>
            <person name="Arai W."/>
            <person name="Tsubouchi T."/>
            <person name="Morono Y."/>
            <person name="Uchiyama I."/>
            <person name="Ito T."/>
            <person name="Fujiyama A."/>
            <person name="Inagaki F."/>
            <person name="Takami H."/>
        </authorList>
    </citation>
    <scope>NUCLEOTIDE SEQUENCE</scope>
    <source>
        <strain evidence="3">Expedition CK06-06</strain>
    </source>
</reference>
<accession>X1IKR4</accession>
<dbReference type="AlphaFoldDB" id="X1IKR4"/>
<keyword evidence="1" id="KW-0238">DNA-binding</keyword>
<organism evidence="3">
    <name type="scientific">marine sediment metagenome</name>
    <dbReference type="NCBI Taxonomy" id="412755"/>
    <lineage>
        <taxon>unclassified sequences</taxon>
        <taxon>metagenomes</taxon>
        <taxon>ecological metagenomes</taxon>
    </lineage>
</organism>
<evidence type="ECO:0000256" key="1">
    <source>
        <dbReference type="ARBA" id="ARBA00023125"/>
    </source>
</evidence>
<sequence length="64" mass="7772">MNTGKPKLLDQMRNGMRIKHYSLKTEKSYIQWVRPYIYFHNKQHPDKMSALDVQKFLNYLAVEQ</sequence>
<protein>
    <recommendedName>
        <fullName evidence="2">Core-binding (CB) domain-containing protein</fullName>
    </recommendedName>
</protein>
<dbReference type="InterPro" id="IPR004107">
    <property type="entry name" value="Integrase_SAM-like_N"/>
</dbReference>